<keyword evidence="4 7" id="KW-0808">Transferase</keyword>
<dbReference type="EC" id="2.3.1.-" evidence="7"/>
<dbReference type="PROSITE" id="PS50968">
    <property type="entry name" value="BIOTINYL_LIPOYL"/>
    <property type="match status" value="1"/>
</dbReference>
<evidence type="ECO:0000256" key="5">
    <source>
        <dbReference type="ARBA" id="ARBA00022823"/>
    </source>
</evidence>
<keyword evidence="12" id="KW-1185">Reference proteome</keyword>
<protein>
    <recommendedName>
        <fullName evidence="7">Dihydrolipoamide acetyltransferase component of pyruvate dehydrogenase complex</fullName>
        <ecNumber evidence="7">2.3.1.-</ecNumber>
    </recommendedName>
</protein>
<evidence type="ECO:0000313" key="11">
    <source>
        <dbReference type="EMBL" id="MEX0405930.1"/>
    </source>
</evidence>
<dbReference type="Gene3D" id="3.30.559.10">
    <property type="entry name" value="Chloramphenicol acetyltransferase-like domain"/>
    <property type="match status" value="1"/>
</dbReference>
<comment type="cofactor">
    <cofactor evidence="1 7">
        <name>(R)-lipoate</name>
        <dbReference type="ChEBI" id="CHEBI:83088"/>
    </cofactor>
</comment>
<accession>A0ABV3SGP0</accession>
<dbReference type="PANTHER" id="PTHR43178">
    <property type="entry name" value="DIHYDROLIPOAMIDE ACETYLTRANSFERASE COMPONENT OF PYRUVATE DEHYDROGENASE COMPLEX"/>
    <property type="match status" value="1"/>
</dbReference>
<keyword evidence="6 7" id="KW-0012">Acyltransferase</keyword>
<dbReference type="InterPro" id="IPR004167">
    <property type="entry name" value="PSBD"/>
</dbReference>
<dbReference type="InterPro" id="IPR036625">
    <property type="entry name" value="E3-bd_dom_sf"/>
</dbReference>
<dbReference type="SUPFAM" id="SSF47005">
    <property type="entry name" value="Peripheral subunit-binding domain of 2-oxo acid dehydrogenase complex"/>
    <property type="match status" value="1"/>
</dbReference>
<proteinExistence type="inferred from homology"/>
<dbReference type="PROSITE" id="PS51826">
    <property type="entry name" value="PSBD"/>
    <property type="match status" value="1"/>
</dbReference>
<dbReference type="Pfam" id="PF00364">
    <property type="entry name" value="Biotin_lipoyl"/>
    <property type="match status" value="1"/>
</dbReference>
<dbReference type="InterPro" id="IPR023213">
    <property type="entry name" value="CAT-like_dom_sf"/>
</dbReference>
<evidence type="ECO:0000256" key="6">
    <source>
        <dbReference type="ARBA" id="ARBA00023315"/>
    </source>
</evidence>
<dbReference type="InterPro" id="IPR050743">
    <property type="entry name" value="2-oxoacid_DH_E2_comp"/>
</dbReference>
<evidence type="ECO:0000313" key="12">
    <source>
        <dbReference type="Proteomes" id="UP001556692"/>
    </source>
</evidence>
<feature type="compositionally biased region" description="Low complexity" evidence="8">
    <location>
        <begin position="176"/>
        <end position="189"/>
    </location>
</feature>
<dbReference type="SUPFAM" id="SSF52777">
    <property type="entry name" value="CoA-dependent acyltransferases"/>
    <property type="match status" value="1"/>
</dbReference>
<comment type="caution">
    <text evidence="11">The sequence shown here is derived from an EMBL/GenBank/DDBJ whole genome shotgun (WGS) entry which is preliminary data.</text>
</comment>
<reference evidence="11 12" key="1">
    <citation type="submission" date="2024-05" db="EMBL/GenBank/DDBJ databases">
        <authorList>
            <person name="Jiang F."/>
        </authorList>
    </citation>
    <scope>NUCLEOTIDE SEQUENCE [LARGE SCALE GENOMIC DNA]</scope>
    <source>
        <strain evidence="11 12">LZ166</strain>
    </source>
</reference>
<organism evidence="11 12">
    <name type="scientific">Aquibium pacificus</name>
    <dbReference type="NCBI Taxonomy" id="3153579"/>
    <lineage>
        <taxon>Bacteria</taxon>
        <taxon>Pseudomonadati</taxon>
        <taxon>Pseudomonadota</taxon>
        <taxon>Alphaproteobacteria</taxon>
        <taxon>Hyphomicrobiales</taxon>
        <taxon>Phyllobacteriaceae</taxon>
        <taxon>Aquibium</taxon>
    </lineage>
</organism>
<evidence type="ECO:0000256" key="8">
    <source>
        <dbReference type="SAM" id="MobiDB-lite"/>
    </source>
</evidence>
<dbReference type="SUPFAM" id="SSF51230">
    <property type="entry name" value="Single hybrid motif"/>
    <property type="match status" value="1"/>
</dbReference>
<feature type="domain" description="Lipoyl-binding" evidence="9">
    <location>
        <begin position="2"/>
        <end position="76"/>
    </location>
</feature>
<evidence type="ECO:0000259" key="9">
    <source>
        <dbReference type="PROSITE" id="PS50968"/>
    </source>
</evidence>
<dbReference type="Gene3D" id="2.40.50.100">
    <property type="match status" value="1"/>
</dbReference>
<evidence type="ECO:0000259" key="10">
    <source>
        <dbReference type="PROSITE" id="PS51826"/>
    </source>
</evidence>
<dbReference type="InterPro" id="IPR001078">
    <property type="entry name" value="2-oxoacid_DH_actylTfrase"/>
</dbReference>
<gene>
    <name evidence="11" type="ORF">ABGN05_09680</name>
</gene>
<dbReference type="InterPro" id="IPR000089">
    <property type="entry name" value="Biotin_lipoyl"/>
</dbReference>
<dbReference type="PANTHER" id="PTHR43178:SF5">
    <property type="entry name" value="LIPOAMIDE ACYLTRANSFERASE COMPONENT OF BRANCHED-CHAIN ALPHA-KETO ACID DEHYDROGENASE COMPLEX, MITOCHONDRIAL"/>
    <property type="match status" value="1"/>
</dbReference>
<evidence type="ECO:0000256" key="2">
    <source>
        <dbReference type="ARBA" id="ARBA00007317"/>
    </source>
</evidence>
<dbReference type="CDD" id="cd06849">
    <property type="entry name" value="lipoyl_domain"/>
    <property type="match status" value="1"/>
</dbReference>
<feature type="domain" description="Peripheral subunit-binding (PSBD)" evidence="10">
    <location>
        <begin position="130"/>
        <end position="169"/>
    </location>
</feature>
<name>A0ABV3SGP0_9HYPH</name>
<dbReference type="Pfam" id="PF00198">
    <property type="entry name" value="2-oxoacid_dh"/>
    <property type="match status" value="1"/>
</dbReference>
<dbReference type="RefSeq" id="WP_367953803.1">
    <property type="nucleotide sequence ID" value="NZ_JBDPGJ010000002.1"/>
</dbReference>
<evidence type="ECO:0000256" key="3">
    <source>
        <dbReference type="ARBA" id="ARBA00011484"/>
    </source>
</evidence>
<comment type="subunit">
    <text evidence="3">Forms a 24-polypeptide structural core with octahedral symmetry.</text>
</comment>
<comment type="similarity">
    <text evidence="2 7">Belongs to the 2-oxoacid dehydrogenase family.</text>
</comment>
<dbReference type="Proteomes" id="UP001556692">
    <property type="component" value="Unassembled WGS sequence"/>
</dbReference>
<sequence length="420" mass="44988">MAYPITIPKLGLTMTDCTLVEWMKQDGDRVAAGEILFAVETDKMVNEIEAERDGYLRRTAGPDTVHLVGDTVGYLHDSCEAALQDDPPRAPAAASSSRVEPAPSEEPERATPEGMVLSMQARTGDGTRLFISPVARTIASTHGLDIAELEGLGSGPGGAILKRDVERRLQAPKSVAAPAATPPAGATDAGPKRRPLAGMRRTIARRMMESLQGSAQMTAFGRVDMSGSVRLRQALVEREAEFGVRVTYTDIVVKAVATVLSQMPLINASIVGDEILEWPDANVGIAVALEEGLIVPVVQKADKKTLVEIARERKRLVDAARNGGLTQSDLSGGTFSVSNFGSYGGDFETPILNPPQSAILGIGQIVDEPVVRDGAIVIRPQMMLSMTFDHRLIDGAEAGRFRARLKAYLEEPALQMAVLR</sequence>
<dbReference type="GO" id="GO:0016746">
    <property type="term" value="F:acyltransferase activity"/>
    <property type="evidence" value="ECO:0007669"/>
    <property type="project" value="UniProtKB-KW"/>
</dbReference>
<evidence type="ECO:0000256" key="7">
    <source>
        <dbReference type="RuleBase" id="RU003423"/>
    </source>
</evidence>
<keyword evidence="5 7" id="KW-0450">Lipoyl</keyword>
<feature type="region of interest" description="Disordered" evidence="8">
    <location>
        <begin position="172"/>
        <end position="195"/>
    </location>
</feature>
<dbReference type="EMBL" id="JBDPGJ010000002">
    <property type="protein sequence ID" value="MEX0405930.1"/>
    <property type="molecule type" value="Genomic_DNA"/>
</dbReference>
<evidence type="ECO:0000256" key="1">
    <source>
        <dbReference type="ARBA" id="ARBA00001938"/>
    </source>
</evidence>
<evidence type="ECO:0000256" key="4">
    <source>
        <dbReference type="ARBA" id="ARBA00022679"/>
    </source>
</evidence>
<dbReference type="InterPro" id="IPR011053">
    <property type="entry name" value="Single_hybrid_motif"/>
</dbReference>
<feature type="region of interest" description="Disordered" evidence="8">
    <location>
        <begin position="82"/>
        <end position="115"/>
    </location>
</feature>
<dbReference type="Pfam" id="PF02817">
    <property type="entry name" value="E3_binding"/>
    <property type="match status" value="1"/>
</dbReference>
<dbReference type="Gene3D" id="4.10.320.10">
    <property type="entry name" value="E3-binding domain"/>
    <property type="match status" value="1"/>
</dbReference>
<feature type="compositionally biased region" description="Low complexity" evidence="8">
    <location>
        <begin position="91"/>
        <end position="102"/>
    </location>
</feature>